<proteinExistence type="predicted"/>
<dbReference type="AlphaFoldDB" id="X0RUG3"/>
<organism evidence="1">
    <name type="scientific">marine sediment metagenome</name>
    <dbReference type="NCBI Taxonomy" id="412755"/>
    <lineage>
        <taxon>unclassified sequences</taxon>
        <taxon>metagenomes</taxon>
        <taxon>ecological metagenomes</taxon>
    </lineage>
</organism>
<dbReference type="EMBL" id="BARS01000135">
    <property type="protein sequence ID" value="GAF72438.1"/>
    <property type="molecule type" value="Genomic_DNA"/>
</dbReference>
<evidence type="ECO:0000313" key="1">
    <source>
        <dbReference type="EMBL" id="GAF72438.1"/>
    </source>
</evidence>
<comment type="caution">
    <text evidence="1">The sequence shown here is derived from an EMBL/GenBank/DDBJ whole genome shotgun (WGS) entry which is preliminary data.</text>
</comment>
<protein>
    <submittedName>
        <fullName evidence="1">Uncharacterized protein</fullName>
    </submittedName>
</protein>
<name>X0RUG3_9ZZZZ</name>
<reference evidence="1" key="1">
    <citation type="journal article" date="2014" name="Front. Microbiol.">
        <title>High frequency of phylogenetically diverse reductive dehalogenase-homologous genes in deep subseafloor sedimentary metagenomes.</title>
        <authorList>
            <person name="Kawai M."/>
            <person name="Futagami T."/>
            <person name="Toyoda A."/>
            <person name="Takaki Y."/>
            <person name="Nishi S."/>
            <person name="Hori S."/>
            <person name="Arai W."/>
            <person name="Tsubouchi T."/>
            <person name="Morono Y."/>
            <person name="Uchiyama I."/>
            <person name="Ito T."/>
            <person name="Fujiyama A."/>
            <person name="Inagaki F."/>
            <person name="Takami H."/>
        </authorList>
    </citation>
    <scope>NUCLEOTIDE SEQUENCE</scope>
    <source>
        <strain evidence="1">Expedition CK06-06</strain>
    </source>
</reference>
<accession>X0RUG3</accession>
<sequence>MTPVIAACPGATLLEHNVVIVVFHKQSLYLHALQTRSGPGVR</sequence>
<gene>
    <name evidence="1" type="ORF">S01H1_00390</name>
</gene>